<proteinExistence type="predicted"/>
<accession>A0AAQ4CUI0</accession>
<dbReference type="KEGG" id="scas:SACC_24780"/>
<evidence type="ECO:0000313" key="3">
    <source>
        <dbReference type="Proteomes" id="UP001319921"/>
    </source>
</evidence>
<reference evidence="2 3" key="1">
    <citation type="journal article" date="2022" name="Microbiol. Resour. Announc.">
        <title>Complete Genome Sequence of the Hyperthermophilic and Acidophilic Archaeon Saccharolobus caldissimus Strain HS-3T.</title>
        <authorList>
            <person name="Sakai H.D."/>
            <person name="Kurosawa N."/>
        </authorList>
    </citation>
    <scope>NUCLEOTIDE SEQUENCE [LARGE SCALE GENOMIC DNA]</scope>
    <source>
        <strain evidence="2 3">JCM32116</strain>
    </source>
</reference>
<evidence type="ECO:0000256" key="1">
    <source>
        <dbReference type="SAM" id="Phobius"/>
    </source>
</evidence>
<sequence>MRSILKVLIGLVMLLGAIGLDYFGASLQSLSLLVISMIIAIAGALVGIRGLIEFLGERFSR</sequence>
<feature type="transmembrane region" description="Helical" evidence="1">
    <location>
        <begin position="29"/>
        <end position="52"/>
    </location>
</feature>
<dbReference type="EMBL" id="AP025226">
    <property type="protein sequence ID" value="BDB99461.1"/>
    <property type="molecule type" value="Genomic_DNA"/>
</dbReference>
<dbReference type="AlphaFoldDB" id="A0AAQ4CUI0"/>
<protein>
    <submittedName>
        <fullName evidence="2">Uncharacterized protein</fullName>
    </submittedName>
</protein>
<organism evidence="2 3">
    <name type="scientific">Saccharolobus caldissimus</name>
    <dbReference type="NCBI Taxonomy" id="1702097"/>
    <lineage>
        <taxon>Archaea</taxon>
        <taxon>Thermoproteota</taxon>
        <taxon>Thermoprotei</taxon>
        <taxon>Sulfolobales</taxon>
        <taxon>Sulfolobaceae</taxon>
        <taxon>Saccharolobus</taxon>
    </lineage>
</organism>
<dbReference type="RefSeq" id="WP_229569771.1">
    <property type="nucleotide sequence ID" value="NZ_AP025226.1"/>
</dbReference>
<keyword evidence="1" id="KW-0472">Membrane</keyword>
<keyword evidence="1" id="KW-1133">Transmembrane helix</keyword>
<gene>
    <name evidence="2" type="ORF">SACC_24780</name>
</gene>
<keyword evidence="1" id="KW-0812">Transmembrane</keyword>
<keyword evidence="3" id="KW-1185">Reference proteome</keyword>
<name>A0AAQ4CUI0_9CREN</name>
<dbReference type="GeneID" id="68867199"/>
<dbReference type="Proteomes" id="UP001319921">
    <property type="component" value="Chromosome"/>
</dbReference>
<evidence type="ECO:0000313" key="2">
    <source>
        <dbReference type="EMBL" id="BDB99461.1"/>
    </source>
</evidence>